<dbReference type="Proteomes" id="UP000234323">
    <property type="component" value="Unassembled WGS sequence"/>
</dbReference>
<evidence type="ECO:0000313" key="2">
    <source>
        <dbReference type="Proteomes" id="UP000234323"/>
    </source>
</evidence>
<gene>
    <name evidence="1" type="ORF">RhiirA4_490510</name>
</gene>
<protein>
    <submittedName>
        <fullName evidence="1">Uncharacterized protein</fullName>
    </submittedName>
</protein>
<evidence type="ECO:0000313" key="1">
    <source>
        <dbReference type="EMBL" id="PKY62966.1"/>
    </source>
</evidence>
<name>A0A2I1HVW0_9GLOM</name>
<dbReference type="EMBL" id="LLXI01008555">
    <property type="protein sequence ID" value="PKY62966.1"/>
    <property type="molecule type" value="Genomic_DNA"/>
</dbReference>
<comment type="caution">
    <text evidence="1">The sequence shown here is derived from an EMBL/GenBank/DDBJ whole genome shotgun (WGS) entry which is preliminary data.</text>
</comment>
<dbReference type="VEuPathDB" id="FungiDB:RhiirA1_402696"/>
<keyword evidence="2" id="KW-1185">Reference proteome</keyword>
<sequence length="96" mass="10362">MPPFRLIAPKLQGQNSDVIAVATLASLQPVIAKPSTAAITAKVSKKNDGKTEKTDSANDKTGWDNINTGLLLSFLKDNFVIYKKNKSSFAKLVVTK</sequence>
<organism evidence="1 2">
    <name type="scientific">Rhizophagus irregularis</name>
    <dbReference type="NCBI Taxonomy" id="588596"/>
    <lineage>
        <taxon>Eukaryota</taxon>
        <taxon>Fungi</taxon>
        <taxon>Fungi incertae sedis</taxon>
        <taxon>Mucoromycota</taxon>
        <taxon>Glomeromycotina</taxon>
        <taxon>Glomeromycetes</taxon>
        <taxon>Glomerales</taxon>
        <taxon>Glomeraceae</taxon>
        <taxon>Rhizophagus</taxon>
    </lineage>
</organism>
<proteinExistence type="predicted"/>
<reference evidence="1 2" key="1">
    <citation type="submission" date="2015-10" db="EMBL/GenBank/DDBJ databases">
        <title>Genome analyses suggest a sexual origin of heterokaryosis in a supposedly ancient asexual fungus.</title>
        <authorList>
            <person name="Ropars J."/>
            <person name="Sedzielewska K."/>
            <person name="Noel J."/>
            <person name="Charron P."/>
            <person name="Farinelli L."/>
            <person name="Marton T."/>
            <person name="Kruger M."/>
            <person name="Pelin A."/>
            <person name="Brachmann A."/>
            <person name="Corradi N."/>
        </authorList>
    </citation>
    <scope>NUCLEOTIDE SEQUENCE [LARGE SCALE GENOMIC DNA]</scope>
    <source>
        <strain evidence="1 2">A4</strain>
    </source>
</reference>
<accession>A0A2I1HVW0</accession>
<dbReference type="AlphaFoldDB" id="A0A2I1HVW0"/>
<feature type="non-terminal residue" evidence="1">
    <location>
        <position position="96"/>
    </location>
</feature>